<evidence type="ECO:0000313" key="2">
    <source>
        <dbReference type="EMBL" id="OGN08229.1"/>
    </source>
</evidence>
<accession>A0A1F8F7H8</accession>
<protein>
    <recommendedName>
        <fullName evidence="4">Transglycosylase SLT domain-containing protein</fullName>
    </recommendedName>
</protein>
<name>A0A1F8F7H8_9BACT</name>
<evidence type="ECO:0000256" key="1">
    <source>
        <dbReference type="SAM" id="SignalP"/>
    </source>
</evidence>
<dbReference type="Proteomes" id="UP000178023">
    <property type="component" value="Unassembled WGS sequence"/>
</dbReference>
<comment type="caution">
    <text evidence="2">The sequence shown here is derived from an EMBL/GenBank/DDBJ whole genome shotgun (WGS) entry which is preliminary data.</text>
</comment>
<feature type="chain" id="PRO_5009535459" description="Transglycosylase SLT domain-containing protein" evidence="1">
    <location>
        <begin position="24"/>
        <end position="440"/>
    </location>
</feature>
<reference evidence="2 3" key="1">
    <citation type="journal article" date="2016" name="Nat. Commun.">
        <title>Thousands of microbial genomes shed light on interconnected biogeochemical processes in an aquifer system.</title>
        <authorList>
            <person name="Anantharaman K."/>
            <person name="Brown C.T."/>
            <person name="Hug L.A."/>
            <person name="Sharon I."/>
            <person name="Castelle C.J."/>
            <person name="Probst A.J."/>
            <person name="Thomas B.C."/>
            <person name="Singh A."/>
            <person name="Wilkins M.J."/>
            <person name="Karaoz U."/>
            <person name="Brodie E.L."/>
            <person name="Williams K.H."/>
            <person name="Hubbard S.S."/>
            <person name="Banfield J.F."/>
        </authorList>
    </citation>
    <scope>NUCLEOTIDE SEQUENCE [LARGE SCALE GENOMIC DNA]</scope>
</reference>
<sequence>MIKKTIIALRLIAAAALIYPAQTDAIFSNWNIFVVNEPTSTPNPYAPYTFSLLEKIGQAMQILSLSPELGYREETAKIKTKKGVVKVTRRYREIALVILNRDSGEVFEKRYWLSESEMDEADKLRKKYLDSKGLPNFVPNDSGEEYEVIVNWWNSHNSDLRIQKKGDIVQDRYVVIANKYLKDNDALVYPEDKTGKKLSGIIYVPYSPLIHTAELVAAGLKFLNENTDTAFQSLRELGVKSHAYLDKLAVDTITPTFVKNIFLTEQSDPKLLLNSEDGGKMVAERVLVRLGSNGDKTFRYTFSKTGALGLGQIMPNTYSNPSRFASRRTGVAQIYPEAKLIPDRNIGRADVVNGIKASVLVFDDHFSAVIAKANKKKSYRELFAKLTLDEIDEIRAGIYNGGPSKYSAQKAAISTHINETNDFIAKFKKIRELHLFDPAP</sequence>
<keyword evidence="1" id="KW-0732">Signal</keyword>
<feature type="signal peptide" evidence="1">
    <location>
        <begin position="1"/>
        <end position="23"/>
    </location>
</feature>
<evidence type="ECO:0008006" key="4">
    <source>
        <dbReference type="Google" id="ProtNLM"/>
    </source>
</evidence>
<gene>
    <name evidence="2" type="ORF">A2750_01270</name>
</gene>
<organism evidence="2 3">
    <name type="scientific">Candidatus Yanofskybacteria bacterium RIFCSPHIGHO2_01_FULL_45_42</name>
    <dbReference type="NCBI Taxonomy" id="1802671"/>
    <lineage>
        <taxon>Bacteria</taxon>
        <taxon>Candidatus Yanofskyibacteriota</taxon>
    </lineage>
</organism>
<proteinExistence type="predicted"/>
<dbReference type="AlphaFoldDB" id="A0A1F8F7H8"/>
<dbReference type="EMBL" id="MGJL01000009">
    <property type="protein sequence ID" value="OGN08229.1"/>
    <property type="molecule type" value="Genomic_DNA"/>
</dbReference>
<evidence type="ECO:0000313" key="3">
    <source>
        <dbReference type="Proteomes" id="UP000178023"/>
    </source>
</evidence>